<evidence type="ECO:0000313" key="2">
    <source>
        <dbReference type="EMBL" id="MBB5286657.1"/>
    </source>
</evidence>
<feature type="chain" id="PRO_5032387305" description="Conjugal transfer protein TraI" evidence="1">
    <location>
        <begin position="24"/>
        <end position="229"/>
    </location>
</feature>
<keyword evidence="3" id="KW-1185">Reference proteome</keyword>
<reference evidence="2 3" key="1">
    <citation type="submission" date="2020-08" db="EMBL/GenBank/DDBJ databases">
        <title>Genomic Encyclopedia of Type Strains, Phase IV (KMG-IV): sequencing the most valuable type-strain genomes for metagenomic binning, comparative biology and taxonomic classification.</title>
        <authorList>
            <person name="Goeker M."/>
        </authorList>
    </citation>
    <scope>NUCLEOTIDE SEQUENCE [LARGE SCALE GENOMIC DNA]</scope>
    <source>
        <strain evidence="2 3">DSM 105074</strain>
    </source>
</reference>
<feature type="signal peptide" evidence="1">
    <location>
        <begin position="1"/>
        <end position="23"/>
    </location>
</feature>
<gene>
    <name evidence="2" type="ORF">HNQ92_004818</name>
</gene>
<evidence type="ECO:0008006" key="4">
    <source>
        <dbReference type="Google" id="ProtNLM"/>
    </source>
</evidence>
<sequence length="229" mass="26579">MKKGIRILWLFLGGLLPLPTADATPPADPLTALIQEAIRRVVRQVDLSIQRRQNAVIRLQNAQKVLENTMTRLHLDEIADWVRQQRDLYQEYYEELKKVKAVIASYYRIKEIADKQARIVTQYRTAWARFQRDDHFSPDERAYLLRVYTGMLEETARSVDLLTRVVRSFTTQMSDAQRLALIDQVARQVNRIDGELSNFNRENQSLSLSRAKEASDAKQTRALYGLDDA</sequence>
<comment type="caution">
    <text evidence="2">The sequence shown here is derived from an EMBL/GenBank/DDBJ whole genome shotgun (WGS) entry which is preliminary data.</text>
</comment>
<organism evidence="2 3">
    <name type="scientific">Rhabdobacter roseus</name>
    <dbReference type="NCBI Taxonomy" id="1655419"/>
    <lineage>
        <taxon>Bacteria</taxon>
        <taxon>Pseudomonadati</taxon>
        <taxon>Bacteroidota</taxon>
        <taxon>Cytophagia</taxon>
        <taxon>Cytophagales</taxon>
        <taxon>Cytophagaceae</taxon>
        <taxon>Rhabdobacter</taxon>
    </lineage>
</organism>
<keyword evidence="1" id="KW-0732">Signal</keyword>
<accession>A0A840TYM9</accession>
<dbReference type="RefSeq" id="WP_184178010.1">
    <property type="nucleotide sequence ID" value="NZ_JACHGF010000010.1"/>
</dbReference>
<proteinExistence type="predicted"/>
<dbReference type="EMBL" id="JACHGF010000010">
    <property type="protein sequence ID" value="MBB5286657.1"/>
    <property type="molecule type" value="Genomic_DNA"/>
</dbReference>
<protein>
    <recommendedName>
        <fullName evidence="4">Conjugal transfer protein TraI</fullName>
    </recommendedName>
</protein>
<name>A0A840TYM9_9BACT</name>
<dbReference type="Proteomes" id="UP000557307">
    <property type="component" value="Unassembled WGS sequence"/>
</dbReference>
<evidence type="ECO:0000313" key="3">
    <source>
        <dbReference type="Proteomes" id="UP000557307"/>
    </source>
</evidence>
<dbReference type="AlphaFoldDB" id="A0A840TYM9"/>
<evidence type="ECO:0000256" key="1">
    <source>
        <dbReference type="SAM" id="SignalP"/>
    </source>
</evidence>